<dbReference type="Pfam" id="PF01026">
    <property type="entry name" value="TatD_DNase"/>
    <property type="match status" value="1"/>
</dbReference>
<dbReference type="PANTHER" id="PTHR46124:SF3">
    <property type="entry name" value="HYDROLASE"/>
    <property type="match status" value="1"/>
</dbReference>
<dbReference type="CDD" id="cd01310">
    <property type="entry name" value="TatD_DNAse"/>
    <property type="match status" value="1"/>
</dbReference>
<evidence type="ECO:0000256" key="3">
    <source>
        <dbReference type="ARBA" id="ARBA00022801"/>
    </source>
</evidence>
<protein>
    <submittedName>
        <fullName evidence="5">TatD family deoxyribonuclease</fullName>
    </submittedName>
</protein>
<dbReference type="Gene3D" id="3.20.20.140">
    <property type="entry name" value="Metal-dependent hydrolases"/>
    <property type="match status" value="1"/>
</dbReference>
<dbReference type="AlphaFoldDB" id="A0A7Z6ZRE0"/>
<comment type="caution">
    <text evidence="5">The sequence shown here is derived from an EMBL/GenBank/DDBJ whole genome shotgun (WGS) entry which is preliminary data.</text>
</comment>
<dbReference type="Proteomes" id="UP000287766">
    <property type="component" value="Unassembled WGS sequence"/>
</dbReference>
<dbReference type="InterPro" id="IPR032466">
    <property type="entry name" value="Metal_Hydrolase"/>
</dbReference>
<dbReference type="GO" id="GO:0016788">
    <property type="term" value="F:hydrolase activity, acting on ester bonds"/>
    <property type="evidence" value="ECO:0007669"/>
    <property type="project" value="InterPro"/>
</dbReference>
<dbReference type="RefSeq" id="WP_169931699.1">
    <property type="nucleotide sequence ID" value="NZ_PIPR01000006.1"/>
</dbReference>
<dbReference type="SUPFAM" id="SSF51556">
    <property type="entry name" value="Metallo-dependent hydrolases"/>
    <property type="match status" value="1"/>
</dbReference>
<dbReference type="GO" id="GO:0046872">
    <property type="term" value="F:metal ion binding"/>
    <property type="evidence" value="ECO:0007669"/>
    <property type="project" value="UniProtKB-KW"/>
</dbReference>
<feature type="binding site" evidence="4">
    <location>
        <position position="125"/>
    </location>
    <ligand>
        <name>a divalent metal cation</name>
        <dbReference type="ChEBI" id="CHEBI:60240"/>
        <label>2</label>
    </ligand>
</feature>
<name>A0A7Z6ZRE0_9GAMM</name>
<reference evidence="6" key="1">
    <citation type="journal article" date="2018" name="Front. Microbiol.">
        <title>Genome-Based Analysis Reveals the Taxonomy and Diversity of the Family Idiomarinaceae.</title>
        <authorList>
            <person name="Liu Y."/>
            <person name="Lai Q."/>
            <person name="Shao Z."/>
        </authorList>
    </citation>
    <scope>NUCLEOTIDE SEQUENCE [LARGE SCALE GENOMIC DNA]</scope>
    <source>
        <strain evidence="6">KYW314</strain>
    </source>
</reference>
<dbReference type="InterPro" id="IPR001130">
    <property type="entry name" value="TatD-like"/>
</dbReference>
<dbReference type="PANTHER" id="PTHR46124">
    <property type="entry name" value="D-AMINOACYL-TRNA DEACYLASE"/>
    <property type="match status" value="1"/>
</dbReference>
<evidence type="ECO:0000313" key="6">
    <source>
        <dbReference type="Proteomes" id="UP000287766"/>
    </source>
</evidence>
<feature type="binding site" evidence="4">
    <location>
        <position position="8"/>
    </location>
    <ligand>
        <name>a divalent metal cation</name>
        <dbReference type="ChEBI" id="CHEBI:60240"/>
        <label>1</label>
    </ligand>
</feature>
<dbReference type="EMBL" id="PIPR01000006">
    <property type="protein sequence ID" value="RUO37905.1"/>
    <property type="molecule type" value="Genomic_DNA"/>
</dbReference>
<feature type="binding site" evidence="4">
    <location>
        <position position="152"/>
    </location>
    <ligand>
        <name>a divalent metal cation</name>
        <dbReference type="ChEBI" id="CHEBI:60240"/>
        <label>2</label>
    </ligand>
</feature>
<feature type="binding site" evidence="4">
    <location>
        <position position="10"/>
    </location>
    <ligand>
        <name>a divalent metal cation</name>
        <dbReference type="ChEBI" id="CHEBI:60240"/>
        <label>1</label>
    </ligand>
</feature>
<keyword evidence="2 4" id="KW-0479">Metal-binding</keyword>
<dbReference type="FunFam" id="3.20.20.140:FF:000005">
    <property type="entry name" value="TatD family hydrolase"/>
    <property type="match status" value="1"/>
</dbReference>
<proteinExistence type="inferred from homology"/>
<sequence>MTPLFDTHCHLDFDDFAADRVAVLERAEAAGIARIMVPGTQAQTETKIDSNSVRVQRSFGLHPYFIEAHQHAHLEWLEAQLDQHPTAPVGEIGLDATCPDYPRQCELFEAQLVLAARYHRCVILHHRKSQPDLLTRIKQVRDQLPDCGGVLHAFSGSYEQAKQWQELGFKLGVGGTITYARAQKTRTAIGSIALHALVLETDAPDMPVAGQQGQRNEPAQVVSVLQSLLELREEDEATIRRQLWQSSCQLFGNAND</sequence>
<dbReference type="GO" id="GO:0005829">
    <property type="term" value="C:cytosol"/>
    <property type="evidence" value="ECO:0007669"/>
    <property type="project" value="TreeGrafter"/>
</dbReference>
<evidence type="ECO:0000256" key="2">
    <source>
        <dbReference type="ARBA" id="ARBA00022723"/>
    </source>
</evidence>
<dbReference type="PIRSF" id="PIRSF005902">
    <property type="entry name" value="DNase_TatD"/>
    <property type="match status" value="1"/>
</dbReference>
<organism evidence="5 6">
    <name type="scientific">Pseudidiomarina aestuarii</name>
    <dbReference type="NCBI Taxonomy" id="624146"/>
    <lineage>
        <taxon>Bacteria</taxon>
        <taxon>Pseudomonadati</taxon>
        <taxon>Pseudomonadota</taxon>
        <taxon>Gammaproteobacteria</taxon>
        <taxon>Alteromonadales</taxon>
        <taxon>Idiomarinaceae</taxon>
        <taxon>Pseudidiomarina</taxon>
    </lineage>
</organism>
<dbReference type="PROSITE" id="PS01137">
    <property type="entry name" value="TATD_1"/>
    <property type="match status" value="1"/>
</dbReference>
<accession>A0A7Z6ZRE0</accession>
<keyword evidence="6" id="KW-1185">Reference proteome</keyword>
<evidence type="ECO:0000256" key="1">
    <source>
        <dbReference type="ARBA" id="ARBA00009275"/>
    </source>
</evidence>
<evidence type="ECO:0000313" key="5">
    <source>
        <dbReference type="EMBL" id="RUO37905.1"/>
    </source>
</evidence>
<feature type="binding site" evidence="4">
    <location>
        <position position="91"/>
    </location>
    <ligand>
        <name>a divalent metal cation</name>
        <dbReference type="ChEBI" id="CHEBI:60240"/>
        <label>1</label>
    </ligand>
</feature>
<dbReference type="InterPro" id="IPR018228">
    <property type="entry name" value="DNase_TatD-rel_CS"/>
</dbReference>
<gene>
    <name evidence="5" type="ORF">CWE22_11760</name>
</gene>
<evidence type="ECO:0000256" key="4">
    <source>
        <dbReference type="PIRSR" id="PIRSR005902-1"/>
    </source>
</evidence>
<keyword evidence="3" id="KW-0378">Hydrolase</keyword>
<comment type="similarity">
    <text evidence="1">Belongs to the metallo-dependent hydrolases superfamily. TatD-type hydrolase family.</text>
</comment>
<feature type="binding site" evidence="4">
    <location>
        <position position="202"/>
    </location>
    <ligand>
        <name>a divalent metal cation</name>
        <dbReference type="ChEBI" id="CHEBI:60240"/>
        <label>1</label>
    </ligand>
</feature>